<dbReference type="OrthoDB" id="3356051at2"/>
<dbReference type="PRINTS" id="PR00420">
    <property type="entry name" value="RNGMNOXGNASE"/>
</dbReference>
<evidence type="ECO:0000313" key="2">
    <source>
        <dbReference type="EMBL" id="PVZ11158.1"/>
    </source>
</evidence>
<protein>
    <submittedName>
        <fullName evidence="2">2-polyprenyl-6-methoxyphenol hydroxylase-like FAD-dependent oxidoreductase</fullName>
    </submittedName>
</protein>
<proteinExistence type="predicted"/>
<dbReference type="Gene3D" id="3.30.9.10">
    <property type="entry name" value="D-Amino Acid Oxidase, subunit A, domain 2"/>
    <property type="match status" value="1"/>
</dbReference>
<keyword evidence="3" id="KW-1185">Reference proteome</keyword>
<dbReference type="EMBL" id="QEKW01000004">
    <property type="protein sequence ID" value="PVZ11158.1"/>
    <property type="molecule type" value="Genomic_DNA"/>
</dbReference>
<dbReference type="Pfam" id="PF01494">
    <property type="entry name" value="FAD_binding_3"/>
    <property type="match status" value="1"/>
</dbReference>
<dbReference type="PANTHER" id="PTHR46865">
    <property type="entry name" value="OXIDOREDUCTASE-RELATED"/>
    <property type="match status" value="1"/>
</dbReference>
<dbReference type="Proteomes" id="UP000245639">
    <property type="component" value="Unassembled WGS sequence"/>
</dbReference>
<organism evidence="2 3">
    <name type="scientific">Actinomycetospora cinnamomea</name>
    <dbReference type="NCBI Taxonomy" id="663609"/>
    <lineage>
        <taxon>Bacteria</taxon>
        <taxon>Bacillati</taxon>
        <taxon>Actinomycetota</taxon>
        <taxon>Actinomycetes</taxon>
        <taxon>Pseudonocardiales</taxon>
        <taxon>Pseudonocardiaceae</taxon>
        <taxon>Actinomycetospora</taxon>
    </lineage>
</organism>
<reference evidence="2 3" key="1">
    <citation type="submission" date="2018-04" db="EMBL/GenBank/DDBJ databases">
        <title>Genomic Encyclopedia of Type Strains, Phase IV (KMG-IV): sequencing the most valuable type-strain genomes for metagenomic binning, comparative biology and taxonomic classification.</title>
        <authorList>
            <person name="Goeker M."/>
        </authorList>
    </citation>
    <scope>NUCLEOTIDE SEQUENCE [LARGE SCALE GENOMIC DNA]</scope>
    <source>
        <strain evidence="2 3">DSM 45771</strain>
    </source>
</reference>
<accession>A0A2U1FG64</accession>
<dbReference type="InterPro" id="IPR002938">
    <property type="entry name" value="FAD-bd"/>
</dbReference>
<dbReference type="InterPro" id="IPR036188">
    <property type="entry name" value="FAD/NAD-bd_sf"/>
</dbReference>
<feature type="domain" description="FAD-binding" evidence="1">
    <location>
        <begin position="4"/>
        <end position="346"/>
    </location>
</feature>
<comment type="caution">
    <text evidence="2">The sequence shown here is derived from an EMBL/GenBank/DDBJ whole genome shotgun (WGS) entry which is preliminary data.</text>
</comment>
<dbReference type="GO" id="GO:0071949">
    <property type="term" value="F:FAD binding"/>
    <property type="evidence" value="ECO:0007669"/>
    <property type="project" value="InterPro"/>
</dbReference>
<sequence length="396" mass="41475">MRAVAVVVCGAGIAGLALARELGRAGIPVKVLERASGPRSAGYMMDFFGPGQLAAEETGLLPLLAQVAYSVTAVTYVDRRGHPTAEIDYAAATRAVGGRLLSLLRGDLERVLRHDLGPLVDLRFGVTVTEVVPRGDGVTVASADGTRLDALAVVGADGVHSAVRAAVHGPEQTFLRPLGLHTAAWTFRDAALRARLGDRFVMTDTVGHGAGLYGLAGDEVAAAVFHPAPRDDPLTLPDDAAGTVRAVHRDLGWVVPDALAHCPDGADLYYDVVAQVELPRWSRGRVTLLGDAAGAVSLLAGQGASLAVAGAHVLAGELAPALAGSGDVEEALRRYEHRMRPVTTACQEAGRRSADWFLPPTRTRLLARRLALRALRLPGFDRLAARRLVGTAGALP</sequence>
<dbReference type="Gene3D" id="3.50.50.60">
    <property type="entry name" value="FAD/NAD(P)-binding domain"/>
    <property type="match status" value="1"/>
</dbReference>
<evidence type="ECO:0000313" key="3">
    <source>
        <dbReference type="Proteomes" id="UP000245639"/>
    </source>
</evidence>
<dbReference type="SUPFAM" id="SSF51905">
    <property type="entry name" value="FAD/NAD(P)-binding domain"/>
    <property type="match status" value="1"/>
</dbReference>
<dbReference type="InterPro" id="IPR051704">
    <property type="entry name" value="FAD_aromatic-hydroxylase"/>
</dbReference>
<evidence type="ECO:0000259" key="1">
    <source>
        <dbReference type="Pfam" id="PF01494"/>
    </source>
</evidence>
<dbReference type="AlphaFoldDB" id="A0A2U1FG64"/>
<name>A0A2U1FG64_9PSEU</name>
<gene>
    <name evidence="2" type="ORF">C8D89_104373</name>
</gene>